<dbReference type="Proteomes" id="UP000632339">
    <property type="component" value="Unassembled WGS sequence"/>
</dbReference>
<accession>A0ABQ2I8Q0</accession>
<evidence type="ECO:0000313" key="3">
    <source>
        <dbReference type="Proteomes" id="UP000632339"/>
    </source>
</evidence>
<gene>
    <name evidence="2" type="ORF">GCM10010967_43390</name>
</gene>
<dbReference type="InterPro" id="IPR026444">
    <property type="entry name" value="Secre_tail"/>
</dbReference>
<keyword evidence="3" id="KW-1185">Reference proteome</keyword>
<dbReference type="NCBIfam" id="TIGR04183">
    <property type="entry name" value="Por_Secre_tail"/>
    <property type="match status" value="1"/>
</dbReference>
<dbReference type="EMBL" id="BMLI01000002">
    <property type="protein sequence ID" value="GGN03871.1"/>
    <property type="molecule type" value="Genomic_DNA"/>
</dbReference>
<evidence type="ECO:0000313" key="2">
    <source>
        <dbReference type="EMBL" id="GGN03871.1"/>
    </source>
</evidence>
<comment type="caution">
    <text evidence="2">The sequence shown here is derived from an EMBL/GenBank/DDBJ whole genome shotgun (WGS) entry which is preliminary data.</text>
</comment>
<proteinExistence type="predicted"/>
<sequence>MPASGQITPYIPPAQQTADELLAKTQGGYYTKRFVTEYALSADPCNKTLCDWQGPMPVTLVTFTGQRVDATTVDLFWETSEEVNNDHFLIERTLNPAKGFETVAKVKGAGSTRTTMRYQARDLNDFDVYTYYRLKQVDADSTFEYSSIIAVKGNDAFFTVTAFPNPGRYQDLTFKVTGLRNAEQLAIAVYDVQGKAVYQNDNYLLASQEQAVKAILPDLPPGKYSIKINSKNREAVTSFVVVP</sequence>
<feature type="domain" description="Secretion system C-terminal sorting" evidence="1">
    <location>
        <begin position="163"/>
        <end position="241"/>
    </location>
</feature>
<organism evidence="2 3">
    <name type="scientific">Dyadobacter beijingensis</name>
    <dbReference type="NCBI Taxonomy" id="365489"/>
    <lineage>
        <taxon>Bacteria</taxon>
        <taxon>Pseudomonadati</taxon>
        <taxon>Bacteroidota</taxon>
        <taxon>Cytophagia</taxon>
        <taxon>Cytophagales</taxon>
        <taxon>Spirosomataceae</taxon>
        <taxon>Dyadobacter</taxon>
    </lineage>
</organism>
<evidence type="ECO:0000259" key="1">
    <source>
        <dbReference type="Pfam" id="PF18962"/>
    </source>
</evidence>
<protein>
    <recommendedName>
        <fullName evidence="1">Secretion system C-terminal sorting domain-containing protein</fullName>
    </recommendedName>
</protein>
<dbReference type="Gene3D" id="2.60.40.10">
    <property type="entry name" value="Immunoglobulins"/>
    <property type="match status" value="1"/>
</dbReference>
<dbReference type="InterPro" id="IPR013783">
    <property type="entry name" value="Ig-like_fold"/>
</dbReference>
<dbReference type="Pfam" id="PF18962">
    <property type="entry name" value="Por_Secre_tail"/>
    <property type="match status" value="1"/>
</dbReference>
<name>A0ABQ2I8Q0_9BACT</name>
<reference evidence="3" key="1">
    <citation type="journal article" date="2019" name="Int. J. Syst. Evol. Microbiol.">
        <title>The Global Catalogue of Microorganisms (GCM) 10K type strain sequencing project: providing services to taxonomists for standard genome sequencing and annotation.</title>
        <authorList>
            <consortium name="The Broad Institute Genomics Platform"/>
            <consortium name="The Broad Institute Genome Sequencing Center for Infectious Disease"/>
            <person name="Wu L."/>
            <person name="Ma J."/>
        </authorList>
    </citation>
    <scope>NUCLEOTIDE SEQUENCE [LARGE SCALE GENOMIC DNA]</scope>
    <source>
        <strain evidence="3">CGMCC 1.6375</strain>
    </source>
</reference>